<feature type="non-terminal residue" evidence="1">
    <location>
        <position position="1"/>
    </location>
</feature>
<reference evidence="1" key="1">
    <citation type="submission" date="2023-10" db="EMBL/GenBank/DDBJ databases">
        <title>Genome assembly of Pristionchus species.</title>
        <authorList>
            <person name="Yoshida K."/>
            <person name="Sommer R.J."/>
        </authorList>
    </citation>
    <scope>NUCLEOTIDE SEQUENCE</scope>
    <source>
        <strain evidence="1">RS5133</strain>
    </source>
</reference>
<dbReference type="Proteomes" id="UP001432322">
    <property type="component" value="Unassembled WGS sequence"/>
</dbReference>
<name>A0AAV5WP74_9BILA</name>
<feature type="non-terminal residue" evidence="1">
    <location>
        <position position="103"/>
    </location>
</feature>
<gene>
    <name evidence="1" type="ORF">PFISCL1PPCAC_24119</name>
</gene>
<accession>A0AAV5WP74</accession>
<keyword evidence="2" id="KW-1185">Reference proteome</keyword>
<sequence length="103" mass="11956">RTISLPFENGLSMLERIGRTMKNNTLEAFLDHLSKDQLNEFQSVIQWMNISDNIRIDSWGKPTISCMPQIIMELLKRNKNILKVDLSGFIVPVTAQELMEIHR</sequence>
<proteinExistence type="predicted"/>
<comment type="caution">
    <text evidence="1">The sequence shown here is derived from an EMBL/GenBank/DDBJ whole genome shotgun (WGS) entry which is preliminary data.</text>
</comment>
<dbReference type="AlphaFoldDB" id="A0AAV5WP74"/>
<protein>
    <submittedName>
        <fullName evidence="1">Uncharacterized protein</fullName>
    </submittedName>
</protein>
<dbReference type="EMBL" id="BTSY01000006">
    <property type="protein sequence ID" value="GMT32822.1"/>
    <property type="molecule type" value="Genomic_DNA"/>
</dbReference>
<evidence type="ECO:0000313" key="1">
    <source>
        <dbReference type="EMBL" id="GMT32822.1"/>
    </source>
</evidence>
<organism evidence="1 2">
    <name type="scientific">Pristionchus fissidentatus</name>
    <dbReference type="NCBI Taxonomy" id="1538716"/>
    <lineage>
        <taxon>Eukaryota</taxon>
        <taxon>Metazoa</taxon>
        <taxon>Ecdysozoa</taxon>
        <taxon>Nematoda</taxon>
        <taxon>Chromadorea</taxon>
        <taxon>Rhabditida</taxon>
        <taxon>Rhabditina</taxon>
        <taxon>Diplogasteromorpha</taxon>
        <taxon>Diplogasteroidea</taxon>
        <taxon>Neodiplogasteridae</taxon>
        <taxon>Pristionchus</taxon>
    </lineage>
</organism>
<evidence type="ECO:0000313" key="2">
    <source>
        <dbReference type="Proteomes" id="UP001432322"/>
    </source>
</evidence>